<feature type="compositionally biased region" description="Basic and acidic residues" evidence="11">
    <location>
        <begin position="811"/>
        <end position="826"/>
    </location>
</feature>
<dbReference type="PANTHER" id="PTHR17039">
    <property type="entry name" value="U3 SMALL NUCLEOLAR RIBONUCLEOPROTEIN PROTEIN MPP10"/>
    <property type="match status" value="1"/>
</dbReference>
<keyword evidence="5 12" id="KW-0812">Transmembrane</keyword>
<comment type="similarity">
    <text evidence="10">Belongs to the MPP10 family.</text>
</comment>
<feature type="compositionally biased region" description="Basic and acidic residues" evidence="11">
    <location>
        <begin position="765"/>
        <end position="779"/>
    </location>
</feature>
<feature type="region of interest" description="Disordered" evidence="11">
    <location>
        <begin position="1100"/>
        <end position="1173"/>
    </location>
</feature>
<keyword evidence="3" id="KW-0690">Ribosome biogenesis</keyword>
<evidence type="ECO:0000256" key="11">
    <source>
        <dbReference type="SAM" id="MobiDB-lite"/>
    </source>
</evidence>
<feature type="region of interest" description="Disordered" evidence="11">
    <location>
        <begin position="765"/>
        <end position="881"/>
    </location>
</feature>
<feature type="compositionally biased region" description="Acidic residues" evidence="11">
    <location>
        <begin position="835"/>
        <end position="849"/>
    </location>
</feature>
<feature type="compositionally biased region" description="Basic and acidic residues" evidence="11">
    <location>
        <begin position="1120"/>
        <end position="1134"/>
    </location>
</feature>
<keyword evidence="7 12" id="KW-0472">Membrane</keyword>
<dbReference type="GO" id="GO:0005732">
    <property type="term" value="C:sno(s)RNA-containing ribonucleoprotein complex"/>
    <property type="evidence" value="ECO:0007669"/>
    <property type="project" value="InterPro"/>
</dbReference>
<feature type="compositionally biased region" description="Basic and acidic residues" evidence="11">
    <location>
        <begin position="718"/>
        <end position="730"/>
    </location>
</feature>
<keyword evidence="9" id="KW-0687">Ribonucleoprotein</keyword>
<feature type="region of interest" description="Disordered" evidence="11">
    <location>
        <begin position="653"/>
        <end position="748"/>
    </location>
</feature>
<dbReference type="PANTHER" id="PTHR17039:SF0">
    <property type="entry name" value="U3 SMALL NUCLEOLAR RIBONUCLEOPROTEIN PROTEIN MPP10"/>
    <property type="match status" value="1"/>
</dbReference>
<dbReference type="InterPro" id="IPR012173">
    <property type="entry name" value="Mpp10"/>
</dbReference>
<proteinExistence type="inferred from homology"/>
<evidence type="ECO:0000256" key="2">
    <source>
        <dbReference type="ARBA" id="ARBA00004604"/>
    </source>
</evidence>
<feature type="transmembrane region" description="Helical" evidence="12">
    <location>
        <begin position="370"/>
        <end position="393"/>
    </location>
</feature>
<evidence type="ECO:0000256" key="1">
    <source>
        <dbReference type="ARBA" id="ARBA00004370"/>
    </source>
</evidence>
<evidence type="ECO:0000256" key="5">
    <source>
        <dbReference type="ARBA" id="ARBA00022692"/>
    </source>
</evidence>
<evidence type="ECO:0000256" key="9">
    <source>
        <dbReference type="ARBA" id="ARBA00023274"/>
    </source>
</evidence>
<evidence type="ECO:0000313" key="14">
    <source>
        <dbReference type="EMBL" id="CDO93708.1"/>
    </source>
</evidence>
<dbReference type="AlphaFoldDB" id="A0A0A8L695"/>
<evidence type="ECO:0000256" key="8">
    <source>
        <dbReference type="ARBA" id="ARBA00023242"/>
    </source>
</evidence>
<keyword evidence="6 12" id="KW-1133">Transmembrane helix</keyword>
<evidence type="ECO:0000256" key="10">
    <source>
        <dbReference type="ARBA" id="ARBA00029455"/>
    </source>
</evidence>
<dbReference type="InterPro" id="IPR013057">
    <property type="entry name" value="AA_transpt_TM"/>
</dbReference>
<evidence type="ECO:0000256" key="12">
    <source>
        <dbReference type="SAM" id="Phobius"/>
    </source>
</evidence>
<dbReference type="OrthoDB" id="655540at2759"/>
<dbReference type="Pfam" id="PF01490">
    <property type="entry name" value="Aa_trans"/>
    <property type="match status" value="1"/>
</dbReference>
<dbReference type="GO" id="GO:0006364">
    <property type="term" value="P:rRNA processing"/>
    <property type="evidence" value="ECO:0007669"/>
    <property type="project" value="UniProtKB-KW"/>
</dbReference>
<feature type="compositionally biased region" description="Polar residues" evidence="11">
    <location>
        <begin position="871"/>
        <end position="880"/>
    </location>
</feature>
<dbReference type="EMBL" id="CCBQ010000027">
    <property type="protein sequence ID" value="CDO93708.1"/>
    <property type="molecule type" value="Genomic_DNA"/>
</dbReference>
<protein>
    <submittedName>
        <fullName evidence="14">WGS project CCBQ000000000 data, contig 00102</fullName>
    </submittedName>
</protein>
<feature type="transmembrane region" description="Helical" evidence="12">
    <location>
        <begin position="544"/>
        <end position="561"/>
    </location>
</feature>
<feature type="transmembrane region" description="Helical" evidence="12">
    <location>
        <begin position="310"/>
        <end position="331"/>
    </location>
</feature>
<evidence type="ECO:0000313" key="15">
    <source>
        <dbReference type="Proteomes" id="UP000031516"/>
    </source>
</evidence>
<comment type="subcellular location">
    <subcellularLocation>
        <location evidence="1">Membrane</location>
    </subcellularLocation>
    <subcellularLocation>
        <location evidence="2">Nucleus</location>
        <location evidence="2">Nucleolus</location>
    </subcellularLocation>
</comment>
<keyword evidence="15" id="KW-1185">Reference proteome</keyword>
<feature type="transmembrane region" description="Helical" evidence="12">
    <location>
        <begin position="486"/>
        <end position="505"/>
    </location>
</feature>
<reference evidence="14 15" key="1">
    <citation type="submission" date="2014-03" db="EMBL/GenBank/DDBJ databases">
        <title>The genome of Kluyveromyces dobzhanskii.</title>
        <authorList>
            <person name="Nystedt B."/>
            <person name="Astrom S."/>
        </authorList>
    </citation>
    <scope>NUCLEOTIDE SEQUENCE [LARGE SCALE GENOMIC DNA]</scope>
    <source>
        <strain evidence="14 15">CBS 2104</strain>
    </source>
</reference>
<feature type="transmembrane region" description="Helical" evidence="12">
    <location>
        <begin position="413"/>
        <end position="430"/>
    </location>
</feature>
<feature type="transmembrane region" description="Helical" evidence="12">
    <location>
        <begin position="451"/>
        <end position="474"/>
    </location>
</feature>
<keyword evidence="8" id="KW-0539">Nucleus</keyword>
<dbReference type="GO" id="GO:0016020">
    <property type="term" value="C:membrane"/>
    <property type="evidence" value="ECO:0007669"/>
    <property type="project" value="UniProtKB-SubCell"/>
</dbReference>
<gene>
    <name evidence="14" type="ORF">KLDO_g1999</name>
</gene>
<feature type="compositionally biased region" description="Basic residues" evidence="11">
    <location>
        <begin position="1105"/>
        <end position="1119"/>
    </location>
</feature>
<feature type="domain" description="Amino acid transporter transmembrane" evidence="13">
    <location>
        <begin position="230"/>
        <end position="571"/>
    </location>
</feature>
<evidence type="ECO:0000256" key="3">
    <source>
        <dbReference type="ARBA" id="ARBA00022517"/>
    </source>
</evidence>
<feature type="transmembrane region" description="Helical" evidence="12">
    <location>
        <begin position="343"/>
        <end position="363"/>
    </location>
</feature>
<feature type="compositionally biased region" description="Acidic residues" evidence="11">
    <location>
        <begin position="685"/>
        <end position="717"/>
    </location>
</feature>
<evidence type="ECO:0000256" key="6">
    <source>
        <dbReference type="ARBA" id="ARBA00022989"/>
    </source>
</evidence>
<feature type="compositionally biased region" description="Basic and acidic residues" evidence="11">
    <location>
        <begin position="1147"/>
        <end position="1165"/>
    </location>
</feature>
<dbReference type="GO" id="GO:0034457">
    <property type="term" value="C:Mpp10 complex"/>
    <property type="evidence" value="ECO:0007669"/>
    <property type="project" value="InterPro"/>
</dbReference>
<feature type="compositionally biased region" description="Acidic residues" evidence="11">
    <location>
        <begin position="731"/>
        <end position="745"/>
    </location>
</feature>
<evidence type="ECO:0000256" key="7">
    <source>
        <dbReference type="ARBA" id="ARBA00023136"/>
    </source>
</evidence>
<organism evidence="14 15">
    <name type="scientific">Kluyveromyces dobzhanskii CBS 2104</name>
    <dbReference type="NCBI Taxonomy" id="1427455"/>
    <lineage>
        <taxon>Eukaryota</taxon>
        <taxon>Fungi</taxon>
        <taxon>Dikarya</taxon>
        <taxon>Ascomycota</taxon>
        <taxon>Saccharomycotina</taxon>
        <taxon>Saccharomycetes</taxon>
        <taxon>Saccharomycetales</taxon>
        <taxon>Saccharomycetaceae</taxon>
        <taxon>Kluyveromyces</taxon>
    </lineage>
</organism>
<keyword evidence="4" id="KW-0698">rRNA processing</keyword>
<dbReference type="GO" id="GO:0032040">
    <property type="term" value="C:small-subunit processome"/>
    <property type="evidence" value="ECO:0007669"/>
    <property type="project" value="TreeGrafter"/>
</dbReference>
<name>A0A0A8L695_9SACH</name>
<dbReference type="Pfam" id="PF04006">
    <property type="entry name" value="Mpp10"/>
    <property type="match status" value="1"/>
</dbReference>
<evidence type="ECO:0000259" key="13">
    <source>
        <dbReference type="Pfam" id="PF01490"/>
    </source>
</evidence>
<dbReference type="Proteomes" id="UP000031516">
    <property type="component" value="Unassembled WGS sequence"/>
</dbReference>
<evidence type="ECO:0000256" key="4">
    <source>
        <dbReference type="ARBA" id="ARBA00022552"/>
    </source>
</evidence>
<feature type="compositionally biased region" description="Acidic residues" evidence="11">
    <location>
        <begin position="781"/>
        <end position="807"/>
    </location>
</feature>
<sequence>MVQETDPENQSLRAGTPPAVQVHYVSIPINKDRQLGVPGNSNEYADYAGIGSEIPSQYHGVRRRTSILDQPIGSFRGVNSLGRFATSFQRANSFRAIEMNTDRERSYIDNDGDECYDPDTLGFSHHGRKLSFAIKGPGSVSVKPSVADLYGAISRRSSTQINPPSGHYESPVDDNDGLQSVFSHDSVSPHHLAEYSFSDTGNAVGPDAEAIILKQVETKAGKVITVIAGQSTAPQTIFNSVNVLIGIGLLALPLGLRYAGWVLGVIFLFVFAFATFCSAHLLSRCLDADPSISTYGDLAYAAFGPKGRAFISFLFSMDLLGCGVALIILFADSLNALFPEYSVNFFKFVAFFAVTPPIFLPLSVLSNISLLGIVSTLGTALLVVFCGLVKQYAPGSLLEPEPTSMWPNSFKDFCLSLGLLSACWGGHSIFPNLKSDMRHPEKFTRCLTTTYSITVITDIGIAIVGFLMFGNLVMNEVTKSVLLTPGYPPFVYGLISTLLSVIPLAKTPLNARPIVSIFDSILNVVHIDESKPPSKVLLAKSIRFSNRVVVNVLFIVIAMISQRNMNEFLNLLKTNPVGLLSQEALESTEPLSTVKTYFDQVINLNKDHGSSKTTLDEIVVEGLDASQVWWQSKIILDNVQGDLIEKISELNVDNEGASSEESSAEEDYASGIENDSDAQQNSIENSDESGIEDGELGEEDAEEEAEQEEQEFSEPEPLELHEKEEHKLDNESDPELEDKFEEAQESLEQIENKFGVNDQFFNLDEFNRQTLEAENRNQDAQENEDEDEDEVDYFADIPSEDDEEAVYYDDFFDKPNNKKTTDDKRSKSSKKAAAEDDESLDESEYDEAMDEAKLDLFADDDDPAGSDTEASEQPLSTFERQQLEIKRQIETLEKEAVAEKKWTLKGEVKARDRPDDALLTEDIDFERTAKPVPVITTEVTETLENMIRRRIKEEDFNDLQRRVISDISGYSSRPKFELSDVKSSKSLAEIYEDDFKGVAEDTEVSEELQKSHDEISELFSDLTYKLDALSSAHFIPKPIKKDLEVRVQTAAISMEDAQPLTMSSGSTLAPQEIYKVGKSDNVNEITLKNGVVMSRDELTREDKNRLRRAAKRKRSKLSSKRAEQPRKKSKKDDVLETLTKSKNITVIDKKGAKTDVKGNVKKDNTSDSINFKL</sequence>
<feature type="transmembrane region" description="Helical" evidence="12">
    <location>
        <begin position="261"/>
        <end position="282"/>
    </location>
</feature>
<feature type="transmembrane region" description="Helical" evidence="12">
    <location>
        <begin position="237"/>
        <end position="255"/>
    </location>
</feature>
<comment type="caution">
    <text evidence="14">The sequence shown here is derived from an EMBL/GenBank/DDBJ whole genome shotgun (WGS) entry which is preliminary data.</text>
</comment>
<accession>A0A0A8L695</accession>